<proteinExistence type="predicted"/>
<dbReference type="EMBL" id="MVIE01000051">
    <property type="protein sequence ID" value="ORB33849.1"/>
    <property type="molecule type" value="Genomic_DNA"/>
</dbReference>
<evidence type="ECO:0000313" key="2">
    <source>
        <dbReference type="Proteomes" id="UP000192513"/>
    </source>
</evidence>
<reference evidence="1 2" key="1">
    <citation type="submission" date="2017-02" db="EMBL/GenBank/DDBJ databases">
        <title>The new phylogeny of genus Mycobacterium.</title>
        <authorList>
            <person name="Tortoli E."/>
            <person name="Trovato A."/>
            <person name="Cirillo D.M."/>
        </authorList>
    </citation>
    <scope>NUCLEOTIDE SEQUENCE [LARGE SCALE GENOMIC DNA]</scope>
    <source>
        <strain evidence="1 2">DSM 45000</strain>
    </source>
</reference>
<dbReference type="Proteomes" id="UP000192513">
    <property type="component" value="Unassembled WGS sequence"/>
</dbReference>
<dbReference type="OrthoDB" id="495539at2"/>
<dbReference type="AlphaFoldDB" id="A0A1X0I4C2"/>
<sequence>MYGHDRRRREQTSPAAAEKGYNCSMEAKGLAAVAVAIAIGAGPATVAYADPFQQFQSPSGDVTCVMAAFRGDAPRASCGVVDPTYVMPPRPQSCMGAFGDQIDLVQGSSPAMACHTDTTRGSGLPTLPIGETRSVASLTCKGEPAAITCTDAGTGHFFRISRSSYELK</sequence>
<gene>
    <name evidence="1" type="ORF">BST39_25170</name>
</gene>
<comment type="caution">
    <text evidence="1">The sequence shown here is derived from an EMBL/GenBank/DDBJ whole genome shotgun (WGS) entry which is preliminary data.</text>
</comment>
<organism evidence="1 2">
    <name type="scientific">Mycobacterium paraseoulense</name>
    <dbReference type="NCBI Taxonomy" id="590652"/>
    <lineage>
        <taxon>Bacteria</taxon>
        <taxon>Bacillati</taxon>
        <taxon>Actinomycetota</taxon>
        <taxon>Actinomycetes</taxon>
        <taxon>Mycobacteriales</taxon>
        <taxon>Mycobacteriaceae</taxon>
        <taxon>Mycobacterium</taxon>
    </lineage>
</organism>
<dbReference type="RefSeq" id="WP_083175459.1">
    <property type="nucleotide sequence ID" value="NZ_AP022619.1"/>
</dbReference>
<accession>A0A1X0I4C2</accession>
<protein>
    <submittedName>
        <fullName evidence="1">Uncharacterized protein</fullName>
    </submittedName>
</protein>
<keyword evidence="2" id="KW-1185">Reference proteome</keyword>
<dbReference type="STRING" id="590652.BST39_25170"/>
<name>A0A1X0I4C2_9MYCO</name>
<evidence type="ECO:0000313" key="1">
    <source>
        <dbReference type="EMBL" id="ORB33849.1"/>
    </source>
</evidence>